<dbReference type="EMBL" id="QKWP01000266">
    <property type="protein sequence ID" value="RIB23360.1"/>
    <property type="molecule type" value="Genomic_DNA"/>
</dbReference>
<comment type="caution">
    <text evidence="2">The sequence shown here is derived from an EMBL/GenBank/DDBJ whole genome shotgun (WGS) entry which is preliminary data.</text>
</comment>
<dbReference type="InterPro" id="IPR000086">
    <property type="entry name" value="NUDIX_hydrolase_dom"/>
</dbReference>
<sequence>MSYNSQSESTSNYRPQYFSHLAITRRIKLKLKHIRPEYLFEQYHLFLVKPEDLGETKYIKKNKRKEPIETLYKNLEKLKSDLKAELFELALRYESKNNETLNIHNCYENEEYWEIVDTIRRINLTIEYQEQTYSPYYQAQPEKEKQERLQSSYIKFLEELYEKQYWNSPYNENEIISFLPERKMTQLILFTEIENETCILLAQRINPSKNFYLKLNGPGGKAIHEKNENIDVCVIRECFEEAEIVLRNEKLLKIFEETCYSTEEWKAESCLQKEASHIVTLAIYIHPLEEPPKYTEPHNLGPWNLYKMEELLKHRNELIPILEKNIELIDIKIKTYELDILELPINAQKLEEIKIKMGKQPQRTRETFNFFNDIELEIPEEEVPEIIEEQFPVLALNFGKLSSFEIQTLIKYKKKIQELIRPLRRIEHKIQTIEKSYKGFKYLSIFDKTERKIIAQRFGENPTISELSKDNTILHKFQNTIFEFEIRKSSTNKLTYLKLRLSKDQTQINASKLDIVTCHPSLHMSSNMQGFCNLVGCETCGNVMVMITQISIDPYQLEFDKNFEITLRLHTKK</sequence>
<dbReference type="AlphaFoldDB" id="A0A397VLK6"/>
<keyword evidence="3" id="KW-1185">Reference proteome</keyword>
<proteinExistence type="predicted"/>
<protein>
    <recommendedName>
        <fullName evidence="1">Nudix hydrolase domain-containing protein</fullName>
    </recommendedName>
</protein>
<dbReference type="Pfam" id="PF00293">
    <property type="entry name" value="NUDIX"/>
    <property type="match status" value="1"/>
</dbReference>
<dbReference type="SUPFAM" id="SSF55811">
    <property type="entry name" value="Nudix"/>
    <property type="match status" value="1"/>
</dbReference>
<organism evidence="2 3">
    <name type="scientific">Gigaspora rosea</name>
    <dbReference type="NCBI Taxonomy" id="44941"/>
    <lineage>
        <taxon>Eukaryota</taxon>
        <taxon>Fungi</taxon>
        <taxon>Fungi incertae sedis</taxon>
        <taxon>Mucoromycota</taxon>
        <taxon>Glomeromycotina</taxon>
        <taxon>Glomeromycetes</taxon>
        <taxon>Diversisporales</taxon>
        <taxon>Gigasporaceae</taxon>
        <taxon>Gigaspora</taxon>
    </lineage>
</organism>
<accession>A0A397VLK6</accession>
<reference evidence="2 3" key="1">
    <citation type="submission" date="2018-06" db="EMBL/GenBank/DDBJ databases">
        <title>Comparative genomics reveals the genomic features of Rhizophagus irregularis, R. cerebriforme, R. diaphanum and Gigaspora rosea, and their symbiotic lifestyle signature.</title>
        <authorList>
            <person name="Morin E."/>
            <person name="San Clemente H."/>
            <person name="Chen E.C.H."/>
            <person name="De La Providencia I."/>
            <person name="Hainaut M."/>
            <person name="Kuo A."/>
            <person name="Kohler A."/>
            <person name="Murat C."/>
            <person name="Tang N."/>
            <person name="Roy S."/>
            <person name="Loubradou J."/>
            <person name="Henrissat B."/>
            <person name="Grigoriev I.V."/>
            <person name="Corradi N."/>
            <person name="Roux C."/>
            <person name="Martin F.M."/>
        </authorList>
    </citation>
    <scope>NUCLEOTIDE SEQUENCE [LARGE SCALE GENOMIC DNA]</scope>
    <source>
        <strain evidence="2 3">DAOM 194757</strain>
    </source>
</reference>
<dbReference type="InterPro" id="IPR015797">
    <property type="entry name" value="NUDIX_hydrolase-like_dom_sf"/>
</dbReference>
<dbReference type="PROSITE" id="PS51462">
    <property type="entry name" value="NUDIX"/>
    <property type="match status" value="1"/>
</dbReference>
<dbReference type="Gene3D" id="3.90.79.10">
    <property type="entry name" value="Nucleoside Triphosphate Pyrophosphohydrolase"/>
    <property type="match status" value="1"/>
</dbReference>
<name>A0A397VLK6_9GLOM</name>
<evidence type="ECO:0000259" key="1">
    <source>
        <dbReference type="PROSITE" id="PS51462"/>
    </source>
</evidence>
<evidence type="ECO:0000313" key="3">
    <source>
        <dbReference type="Proteomes" id="UP000266673"/>
    </source>
</evidence>
<feature type="domain" description="Nudix hydrolase" evidence="1">
    <location>
        <begin position="180"/>
        <end position="325"/>
    </location>
</feature>
<dbReference type="CDD" id="cd02883">
    <property type="entry name" value="NUDIX_Hydrolase"/>
    <property type="match status" value="1"/>
</dbReference>
<gene>
    <name evidence="2" type="ORF">C2G38_2032842</name>
</gene>
<evidence type="ECO:0000313" key="2">
    <source>
        <dbReference type="EMBL" id="RIB23360.1"/>
    </source>
</evidence>
<dbReference type="Proteomes" id="UP000266673">
    <property type="component" value="Unassembled WGS sequence"/>
</dbReference>